<dbReference type="EMBL" id="LSRF01000044">
    <property type="protein sequence ID" value="KXP08791.1"/>
    <property type="molecule type" value="Genomic_DNA"/>
</dbReference>
<organism evidence="1 2">
    <name type="scientific">Tsukamurella pseudospumae</name>
    <dbReference type="NCBI Taxonomy" id="239498"/>
    <lineage>
        <taxon>Bacteria</taxon>
        <taxon>Bacillati</taxon>
        <taxon>Actinomycetota</taxon>
        <taxon>Actinomycetes</taxon>
        <taxon>Mycobacteriales</taxon>
        <taxon>Tsukamurellaceae</taxon>
        <taxon>Tsukamurella</taxon>
    </lineage>
</organism>
<dbReference type="OrthoDB" id="4320746at2"/>
<comment type="caution">
    <text evidence="1">The sequence shown here is derived from an EMBL/GenBank/DDBJ whole genome shotgun (WGS) entry which is preliminary data.</text>
</comment>
<dbReference type="RefSeq" id="WP_068571666.1">
    <property type="nucleotide sequence ID" value="NZ_LSRF01000044.1"/>
</dbReference>
<protein>
    <submittedName>
        <fullName evidence="1">Uncharacterized protein</fullName>
    </submittedName>
</protein>
<dbReference type="STRING" id="239498.AXK60_08995"/>
<dbReference type="Proteomes" id="UP000070258">
    <property type="component" value="Unassembled WGS sequence"/>
</dbReference>
<accession>A0A138AE57</accession>
<evidence type="ECO:0000313" key="1">
    <source>
        <dbReference type="EMBL" id="KXP08791.1"/>
    </source>
</evidence>
<gene>
    <name evidence="1" type="ORF">AXK60_08995</name>
</gene>
<evidence type="ECO:0000313" key="2">
    <source>
        <dbReference type="Proteomes" id="UP000070258"/>
    </source>
</evidence>
<proteinExistence type="predicted"/>
<reference evidence="2" key="1">
    <citation type="submission" date="2016-02" db="EMBL/GenBank/DDBJ databases">
        <authorList>
            <person name="Wen L."/>
            <person name="He K."/>
            <person name="Yang H."/>
        </authorList>
    </citation>
    <scope>NUCLEOTIDE SEQUENCE [LARGE SCALE GENOMIC DNA]</scope>
    <source>
        <strain evidence="2">JCM 15929</strain>
    </source>
</reference>
<name>A0A138AE57_9ACTN</name>
<dbReference type="AlphaFoldDB" id="A0A138AE57"/>
<sequence length="73" mass="8118">MSNLNRCNGCRRRLHSNIEGWNAQFCNGRIAWILCPACQTPGENAEAEVNEATLDYGTGPLGEQIARPKTGRW</sequence>